<feature type="DNA-binding region" description="Homeobox" evidence="9">
    <location>
        <begin position="20"/>
        <end position="84"/>
    </location>
</feature>
<evidence type="ECO:0000256" key="10">
    <source>
        <dbReference type="RuleBase" id="RU000682"/>
    </source>
</evidence>
<evidence type="ECO:0000256" key="9">
    <source>
        <dbReference type="PROSITE-ProRule" id="PRU00108"/>
    </source>
</evidence>
<feature type="region of interest" description="Disordered" evidence="11">
    <location>
        <begin position="1"/>
        <end position="27"/>
    </location>
</feature>
<comment type="similarity">
    <text evidence="8">Belongs to the WUS homeobox family.</text>
</comment>
<dbReference type="PANTHER" id="PTHR45940:SF6">
    <property type="entry name" value="WUSCHEL-RELATED HOMEOBOX 2"/>
    <property type="match status" value="1"/>
</dbReference>
<evidence type="ECO:0000256" key="3">
    <source>
        <dbReference type="ARBA" id="ARBA00023015"/>
    </source>
</evidence>
<organism evidence="13 14">
    <name type="scientific">Crotalaria pallida</name>
    <name type="common">Smooth rattlebox</name>
    <name type="synonym">Crotalaria striata</name>
    <dbReference type="NCBI Taxonomy" id="3830"/>
    <lineage>
        <taxon>Eukaryota</taxon>
        <taxon>Viridiplantae</taxon>
        <taxon>Streptophyta</taxon>
        <taxon>Embryophyta</taxon>
        <taxon>Tracheophyta</taxon>
        <taxon>Spermatophyta</taxon>
        <taxon>Magnoliopsida</taxon>
        <taxon>eudicotyledons</taxon>
        <taxon>Gunneridae</taxon>
        <taxon>Pentapetalae</taxon>
        <taxon>rosids</taxon>
        <taxon>fabids</taxon>
        <taxon>Fabales</taxon>
        <taxon>Fabaceae</taxon>
        <taxon>Papilionoideae</taxon>
        <taxon>50 kb inversion clade</taxon>
        <taxon>genistoids sensu lato</taxon>
        <taxon>core genistoids</taxon>
        <taxon>Crotalarieae</taxon>
        <taxon>Crotalaria</taxon>
    </lineage>
</organism>
<keyword evidence="2" id="KW-0217">Developmental protein</keyword>
<dbReference type="GO" id="GO:0003677">
    <property type="term" value="F:DNA binding"/>
    <property type="evidence" value="ECO:0007669"/>
    <property type="project" value="UniProtKB-UniRule"/>
</dbReference>
<protein>
    <recommendedName>
        <fullName evidence="12">Homeobox domain-containing protein</fullName>
    </recommendedName>
</protein>
<dbReference type="Pfam" id="PF00046">
    <property type="entry name" value="Homeodomain"/>
    <property type="match status" value="1"/>
</dbReference>
<evidence type="ECO:0000256" key="6">
    <source>
        <dbReference type="ARBA" id="ARBA00023163"/>
    </source>
</evidence>
<dbReference type="Proteomes" id="UP001372338">
    <property type="component" value="Unassembled WGS sequence"/>
</dbReference>
<dbReference type="InterPro" id="IPR009057">
    <property type="entry name" value="Homeodomain-like_sf"/>
</dbReference>
<evidence type="ECO:0000259" key="12">
    <source>
        <dbReference type="PROSITE" id="PS50071"/>
    </source>
</evidence>
<evidence type="ECO:0000256" key="2">
    <source>
        <dbReference type="ARBA" id="ARBA00022473"/>
    </source>
</evidence>
<dbReference type="EMBL" id="JAYWIO010000005">
    <property type="protein sequence ID" value="KAK7261459.1"/>
    <property type="molecule type" value="Genomic_DNA"/>
</dbReference>
<dbReference type="SUPFAM" id="SSF46689">
    <property type="entry name" value="Homeodomain-like"/>
    <property type="match status" value="1"/>
</dbReference>
<keyword evidence="14" id="KW-1185">Reference proteome</keyword>
<keyword evidence="6" id="KW-0804">Transcription</keyword>
<dbReference type="PROSITE" id="PS50071">
    <property type="entry name" value="HOMEOBOX_2"/>
    <property type="match status" value="1"/>
</dbReference>
<proteinExistence type="inferred from homology"/>
<evidence type="ECO:0000256" key="11">
    <source>
        <dbReference type="SAM" id="MobiDB-lite"/>
    </source>
</evidence>
<dbReference type="PANTHER" id="PTHR45940">
    <property type="entry name" value="WUSCHEL-RELATED HOMEOBOX 1-RELATED"/>
    <property type="match status" value="1"/>
</dbReference>
<dbReference type="InterPro" id="IPR001356">
    <property type="entry name" value="HD"/>
</dbReference>
<keyword evidence="5 9" id="KW-0371">Homeobox</keyword>
<evidence type="ECO:0000256" key="8">
    <source>
        <dbReference type="ARBA" id="ARBA00024040"/>
    </source>
</evidence>
<evidence type="ECO:0000256" key="5">
    <source>
        <dbReference type="ARBA" id="ARBA00023155"/>
    </source>
</evidence>
<comment type="subcellular location">
    <subcellularLocation>
        <location evidence="1 9 10">Nucleus</location>
    </subcellularLocation>
</comment>
<dbReference type="CDD" id="cd00086">
    <property type="entry name" value="homeodomain"/>
    <property type="match status" value="1"/>
</dbReference>
<evidence type="ECO:0000256" key="1">
    <source>
        <dbReference type="ARBA" id="ARBA00004123"/>
    </source>
</evidence>
<feature type="compositionally biased region" description="Low complexity" evidence="11">
    <location>
        <begin position="10"/>
        <end position="23"/>
    </location>
</feature>
<dbReference type="GO" id="GO:0005634">
    <property type="term" value="C:nucleus"/>
    <property type="evidence" value="ECO:0007669"/>
    <property type="project" value="UniProtKB-SubCell"/>
</dbReference>
<sequence>MGMGGGGGSNTNNGTCSSTPTGSRWNPTKEQISMLENLYDQGIKTPSEEQIKQITFKLRAYGHIEGKNVFYWFQNHKARQRQKQKQESIAYFNRYPNNVLPSTHWQNVVFPPYCLPQNEINFYSQHPNVLVPGCISPRNEKLVPMVMMPRICDGQHIYEQSQFQHRIPCHNFSNNNNEETLTLFPLHPTGILDAKTNDKLSSFASVSDHGSIDASCSSFTGEGGRYGSQPFFDFLTSGQQSSRESDGK</sequence>
<dbReference type="Gene3D" id="1.10.10.60">
    <property type="entry name" value="Homeodomain-like"/>
    <property type="match status" value="1"/>
</dbReference>
<dbReference type="SMART" id="SM00389">
    <property type="entry name" value="HOX"/>
    <property type="match status" value="1"/>
</dbReference>
<comment type="caution">
    <text evidence="13">The sequence shown here is derived from an EMBL/GenBank/DDBJ whole genome shotgun (WGS) entry which is preliminary data.</text>
</comment>
<evidence type="ECO:0000313" key="14">
    <source>
        <dbReference type="Proteomes" id="UP001372338"/>
    </source>
</evidence>
<dbReference type="InterPro" id="IPR044555">
    <property type="entry name" value="WUSCHEL-like"/>
</dbReference>
<dbReference type="AlphaFoldDB" id="A0AAN9I1C0"/>
<evidence type="ECO:0000256" key="4">
    <source>
        <dbReference type="ARBA" id="ARBA00023125"/>
    </source>
</evidence>
<keyword evidence="4 9" id="KW-0238">DNA-binding</keyword>
<dbReference type="GO" id="GO:0003700">
    <property type="term" value="F:DNA-binding transcription factor activity"/>
    <property type="evidence" value="ECO:0007669"/>
    <property type="project" value="InterPro"/>
</dbReference>
<evidence type="ECO:0000313" key="13">
    <source>
        <dbReference type="EMBL" id="KAK7261459.1"/>
    </source>
</evidence>
<dbReference type="GO" id="GO:0099402">
    <property type="term" value="P:plant organ development"/>
    <property type="evidence" value="ECO:0007669"/>
    <property type="project" value="InterPro"/>
</dbReference>
<feature type="domain" description="Homeobox" evidence="12">
    <location>
        <begin position="18"/>
        <end position="83"/>
    </location>
</feature>
<accession>A0AAN9I1C0</accession>
<keyword evidence="3" id="KW-0805">Transcription regulation</keyword>
<keyword evidence="7 9" id="KW-0539">Nucleus</keyword>
<evidence type="ECO:0000256" key="7">
    <source>
        <dbReference type="ARBA" id="ARBA00023242"/>
    </source>
</evidence>
<name>A0AAN9I1C0_CROPI</name>
<gene>
    <name evidence="13" type="ORF">RIF29_27772</name>
</gene>
<reference evidence="13 14" key="1">
    <citation type="submission" date="2024-01" db="EMBL/GenBank/DDBJ databases">
        <title>The genomes of 5 underutilized Papilionoideae crops provide insights into root nodulation and disease resistanc.</title>
        <authorList>
            <person name="Yuan L."/>
        </authorList>
    </citation>
    <scope>NUCLEOTIDE SEQUENCE [LARGE SCALE GENOMIC DNA]</scope>
    <source>
        <strain evidence="13">ZHUSHIDOU_FW_LH</strain>
        <tissue evidence="13">Leaf</tissue>
    </source>
</reference>